<dbReference type="EMBL" id="VNHM01000022">
    <property type="protein sequence ID" value="TYO92805.1"/>
    <property type="molecule type" value="Genomic_DNA"/>
</dbReference>
<name>A0A5S4ZND1_9FIRM</name>
<accession>A0A5S4ZND1</accession>
<organism evidence="1 2">
    <name type="scientific">Desulfallas thermosapovorans DSM 6562</name>
    <dbReference type="NCBI Taxonomy" id="1121431"/>
    <lineage>
        <taxon>Bacteria</taxon>
        <taxon>Bacillati</taxon>
        <taxon>Bacillota</taxon>
        <taxon>Clostridia</taxon>
        <taxon>Eubacteriales</taxon>
        <taxon>Desulfallaceae</taxon>
        <taxon>Desulfallas</taxon>
    </lineage>
</organism>
<keyword evidence="2" id="KW-1185">Reference proteome</keyword>
<dbReference type="InterPro" id="IPR024524">
    <property type="entry name" value="DUF3800"/>
</dbReference>
<proteinExistence type="predicted"/>
<dbReference type="Pfam" id="PF12686">
    <property type="entry name" value="DUF3800"/>
    <property type="match status" value="1"/>
</dbReference>
<dbReference type="Proteomes" id="UP000323166">
    <property type="component" value="Unassembled WGS sequence"/>
</dbReference>
<protein>
    <submittedName>
        <fullName evidence="1">Uncharacterized protein DUF3800</fullName>
    </submittedName>
</protein>
<evidence type="ECO:0000313" key="2">
    <source>
        <dbReference type="Proteomes" id="UP000323166"/>
    </source>
</evidence>
<gene>
    <name evidence="1" type="ORF">LX24_02812</name>
</gene>
<evidence type="ECO:0000313" key="1">
    <source>
        <dbReference type="EMBL" id="TYO92805.1"/>
    </source>
</evidence>
<dbReference type="RefSeq" id="WP_243131761.1">
    <property type="nucleotide sequence ID" value="NZ_VNHM01000022.1"/>
</dbReference>
<reference evidence="1 2" key="1">
    <citation type="submission" date="2019-07" db="EMBL/GenBank/DDBJ databases">
        <title>Genomic Encyclopedia of Type Strains, Phase I: the one thousand microbial genomes (KMG-I) project.</title>
        <authorList>
            <person name="Kyrpides N."/>
        </authorList>
    </citation>
    <scope>NUCLEOTIDE SEQUENCE [LARGE SCALE GENOMIC DNA]</scope>
    <source>
        <strain evidence="1 2">DSM 6562</strain>
    </source>
</reference>
<dbReference type="AlphaFoldDB" id="A0A5S4ZND1"/>
<comment type="caution">
    <text evidence="1">The sequence shown here is derived from an EMBL/GenBank/DDBJ whole genome shotgun (WGS) entry which is preliminary data.</text>
</comment>
<sequence length="235" mass="27973">METIYNVYCDESCHLENDHQKVMVLGAIWCPKDSVNSLNKRIRSIKIKHNISYDFEIKWTKVSPGKIDFYLELISMFFSENNLHFRALIVDDKTKLRHDYYNQDHDTWYYKVYFTMLKVILNPYDKYRIYLDIKDTRSSNKVKKLHDVLCNNMYDFSRQIIERVQTVRSEEIELIQLADLLIGVVGYENRGLKNSMAKTLLVDRVKELSGYSLTKSTLLRENKFNLFHWQASEVG</sequence>